<keyword evidence="5" id="KW-1185">Reference proteome</keyword>
<reference evidence="4" key="2">
    <citation type="submission" date="2020-08" db="EMBL/GenBank/DDBJ databases">
        <authorList>
            <person name="Lai Q."/>
        </authorList>
    </citation>
    <scope>NUCLEOTIDE SEQUENCE</scope>
    <source>
        <strain evidence="4">S27-2</strain>
    </source>
</reference>
<name>A0A8J6IV00_9ALTE</name>
<organism evidence="4 5">
    <name type="scientific">Neptunicella marina</name>
    <dbReference type="NCBI Taxonomy" id="2125989"/>
    <lineage>
        <taxon>Bacteria</taxon>
        <taxon>Pseudomonadati</taxon>
        <taxon>Pseudomonadota</taxon>
        <taxon>Gammaproteobacteria</taxon>
        <taxon>Alteromonadales</taxon>
        <taxon>Alteromonadaceae</taxon>
        <taxon>Neptunicella</taxon>
    </lineage>
</organism>
<keyword evidence="4" id="KW-0378">Hydrolase</keyword>
<evidence type="ECO:0000256" key="1">
    <source>
        <dbReference type="PROSITE-ProRule" id="PRU00339"/>
    </source>
</evidence>
<feature type="chain" id="PRO_5035154137" evidence="2">
    <location>
        <begin position="23"/>
        <end position="601"/>
    </location>
</feature>
<dbReference type="Pfam" id="PF00144">
    <property type="entry name" value="Beta-lactamase"/>
    <property type="match status" value="1"/>
</dbReference>
<keyword evidence="2" id="KW-0732">Signal</keyword>
<dbReference type="Proteomes" id="UP000601768">
    <property type="component" value="Unassembled WGS sequence"/>
</dbReference>
<reference evidence="4" key="1">
    <citation type="journal article" date="2018" name="Int. J. Syst. Evol. Microbiol.">
        <title>Neptunicella marina gen. nov., sp. nov., isolated from surface seawater.</title>
        <authorList>
            <person name="Liu X."/>
            <person name="Lai Q."/>
            <person name="Du Y."/>
            <person name="Zhang X."/>
            <person name="Liu Z."/>
            <person name="Sun F."/>
            <person name="Shao Z."/>
        </authorList>
    </citation>
    <scope>NUCLEOTIDE SEQUENCE</scope>
    <source>
        <strain evidence="4">S27-2</strain>
    </source>
</reference>
<dbReference type="InterPro" id="IPR050789">
    <property type="entry name" value="Diverse_Enzym_Activities"/>
</dbReference>
<protein>
    <submittedName>
        <fullName evidence="4">Serine hydrolase</fullName>
    </submittedName>
</protein>
<dbReference type="InterPro" id="IPR012338">
    <property type="entry name" value="Beta-lactam/transpept-like"/>
</dbReference>
<evidence type="ECO:0000259" key="3">
    <source>
        <dbReference type="Pfam" id="PF00144"/>
    </source>
</evidence>
<dbReference type="EMBL" id="JACNEP010000007">
    <property type="protein sequence ID" value="MBC3766335.1"/>
    <property type="molecule type" value="Genomic_DNA"/>
</dbReference>
<dbReference type="PANTHER" id="PTHR43283">
    <property type="entry name" value="BETA-LACTAMASE-RELATED"/>
    <property type="match status" value="1"/>
</dbReference>
<dbReference type="SUPFAM" id="SSF56601">
    <property type="entry name" value="beta-lactamase/transpeptidase-like"/>
    <property type="match status" value="1"/>
</dbReference>
<proteinExistence type="predicted"/>
<dbReference type="SUPFAM" id="SSF48452">
    <property type="entry name" value="TPR-like"/>
    <property type="match status" value="1"/>
</dbReference>
<feature type="repeat" description="TPR" evidence="1">
    <location>
        <begin position="556"/>
        <end position="589"/>
    </location>
</feature>
<dbReference type="SMART" id="SM00028">
    <property type="entry name" value="TPR"/>
    <property type="match status" value="2"/>
</dbReference>
<dbReference type="Gene3D" id="3.40.710.10">
    <property type="entry name" value="DD-peptidase/beta-lactamase superfamily"/>
    <property type="match status" value="1"/>
</dbReference>
<feature type="signal peptide" evidence="2">
    <location>
        <begin position="1"/>
        <end position="22"/>
    </location>
</feature>
<comment type="caution">
    <text evidence="4">The sequence shown here is derived from an EMBL/GenBank/DDBJ whole genome shotgun (WGS) entry which is preliminary data.</text>
</comment>
<dbReference type="GO" id="GO:0016787">
    <property type="term" value="F:hydrolase activity"/>
    <property type="evidence" value="ECO:0007669"/>
    <property type="project" value="UniProtKB-KW"/>
</dbReference>
<keyword evidence="1" id="KW-0802">TPR repeat</keyword>
<evidence type="ECO:0000256" key="2">
    <source>
        <dbReference type="SAM" id="SignalP"/>
    </source>
</evidence>
<accession>A0A8J6IV00</accession>
<evidence type="ECO:0000313" key="5">
    <source>
        <dbReference type="Proteomes" id="UP000601768"/>
    </source>
</evidence>
<dbReference type="RefSeq" id="WP_186506861.1">
    <property type="nucleotide sequence ID" value="NZ_JACNEP010000007.1"/>
</dbReference>
<sequence>MYCRNLFIFGLMLLISTARSVAAIDLSPQDEKTQQLEQLELGTLLKKYHLSGVSVAVADNYKTEIVAVAGEKEFGSGDKIDIDTAFSTASISKPVTATLALMLVEQGKLSLDKPINQYLKRWKLTDNQFTHNKPVTLRHLLSHTAGTSQGGFADFYLGDDIPTIIESLNGVKLPRYDKPVAVEFTPGSDWNYSGGGYVIVQVALEDISGKPLAQLARQMLFEPLGMRHTTMLQANQPGFLSNVARVHDNQQKIIGTGIPICPQIAPSGMWSTPQDMLKFLVDVQLALAHKKSKVISSWVAEQTTSIATLKKVGGWGLGWMRGNGAGNIEWFSHGGSNTGTGGQVMASMQHGRAIAIFGNGPNPARIPVINQLVSTIIKQQGWQQPVPVSSQAAESKMVEQLKGRYLAPYGSFLKIYQQDEQLKYQGRLALWSQQQQGEVYYAGDGLFGASDENNRFNTRLNPADNRLYLTFYRQGKQAFLMPKLTDDEVIPADIADEASVEQLLACYRLWQQRFPDSPVSSASTINRAGYQAINEKNLALAIKYLKVQTLLYPENANAYDSLGEAYQLLWNKELAIENYQKSLQLNPHNQHAAQQLQKLLQ</sequence>
<dbReference type="InterPro" id="IPR011990">
    <property type="entry name" value="TPR-like_helical_dom_sf"/>
</dbReference>
<dbReference type="PROSITE" id="PS50293">
    <property type="entry name" value="TPR_REGION"/>
    <property type="match status" value="1"/>
</dbReference>
<evidence type="ECO:0000313" key="4">
    <source>
        <dbReference type="EMBL" id="MBC3766335.1"/>
    </source>
</evidence>
<feature type="domain" description="Beta-lactamase-related" evidence="3">
    <location>
        <begin position="44"/>
        <end position="364"/>
    </location>
</feature>
<dbReference type="AlphaFoldDB" id="A0A8J6IV00"/>
<dbReference type="Gene3D" id="1.25.40.10">
    <property type="entry name" value="Tetratricopeptide repeat domain"/>
    <property type="match status" value="1"/>
</dbReference>
<dbReference type="InterPro" id="IPR019734">
    <property type="entry name" value="TPR_rpt"/>
</dbReference>
<dbReference type="PROSITE" id="PS50005">
    <property type="entry name" value="TPR"/>
    <property type="match status" value="1"/>
</dbReference>
<gene>
    <name evidence="4" type="ORF">H8B19_10620</name>
</gene>
<dbReference type="InterPro" id="IPR001466">
    <property type="entry name" value="Beta-lactam-related"/>
</dbReference>